<feature type="domain" description="THAP-type" evidence="7">
    <location>
        <begin position="1"/>
        <end position="81"/>
    </location>
</feature>
<comment type="caution">
    <text evidence="8">The sequence shown here is derived from an EMBL/GenBank/DDBJ whole genome shotgun (WGS) entry which is preliminary data.</text>
</comment>
<dbReference type="AlphaFoldDB" id="A0A5J5DR64"/>
<feature type="compositionally biased region" description="Acidic residues" evidence="6">
    <location>
        <begin position="236"/>
        <end position="246"/>
    </location>
</feature>
<keyword evidence="1" id="KW-0479">Metal-binding</keyword>
<keyword evidence="2 5" id="KW-0863">Zinc-finger</keyword>
<feature type="compositionally biased region" description="Basic and acidic residues" evidence="6">
    <location>
        <begin position="112"/>
        <end position="124"/>
    </location>
</feature>
<feature type="compositionally biased region" description="Acidic residues" evidence="6">
    <location>
        <begin position="176"/>
        <end position="189"/>
    </location>
</feature>
<feature type="compositionally biased region" description="Acidic residues" evidence="6">
    <location>
        <begin position="155"/>
        <end position="165"/>
    </location>
</feature>
<organism evidence="8 9">
    <name type="scientific">Etheostoma spectabile</name>
    <name type="common">orangethroat darter</name>
    <dbReference type="NCBI Taxonomy" id="54343"/>
    <lineage>
        <taxon>Eukaryota</taxon>
        <taxon>Metazoa</taxon>
        <taxon>Chordata</taxon>
        <taxon>Craniata</taxon>
        <taxon>Vertebrata</taxon>
        <taxon>Euteleostomi</taxon>
        <taxon>Actinopterygii</taxon>
        <taxon>Neopterygii</taxon>
        <taxon>Teleostei</taxon>
        <taxon>Neoteleostei</taxon>
        <taxon>Acanthomorphata</taxon>
        <taxon>Eupercaria</taxon>
        <taxon>Perciformes</taxon>
        <taxon>Percoidei</taxon>
        <taxon>Percidae</taxon>
        <taxon>Etheostomatinae</taxon>
        <taxon>Etheostoma</taxon>
    </lineage>
</organism>
<dbReference type="SUPFAM" id="SSF57716">
    <property type="entry name" value="Glucocorticoid receptor-like (DNA-binding domain)"/>
    <property type="match status" value="1"/>
</dbReference>
<accession>A0A5J5DR64</accession>
<evidence type="ECO:0000256" key="5">
    <source>
        <dbReference type="PROSITE-ProRule" id="PRU00309"/>
    </source>
</evidence>
<keyword evidence="9" id="KW-1185">Reference proteome</keyword>
<reference evidence="8 9" key="1">
    <citation type="submission" date="2019-08" db="EMBL/GenBank/DDBJ databases">
        <title>A chromosome-level genome assembly, high-density linkage maps, and genome scans reveal the genomic architecture of hybrid incompatibilities underlying speciation via character displacement in darters (Percidae: Etheostominae).</title>
        <authorList>
            <person name="Moran R.L."/>
            <person name="Catchen J.M."/>
            <person name="Fuller R.C."/>
        </authorList>
    </citation>
    <scope>NUCLEOTIDE SEQUENCE [LARGE SCALE GENOMIC DNA]</scope>
    <source>
        <strain evidence="8">EspeVRDwgs_2016</strain>
        <tissue evidence="8">Muscle</tissue>
    </source>
</reference>
<evidence type="ECO:0000259" key="7">
    <source>
        <dbReference type="PROSITE" id="PS50950"/>
    </source>
</evidence>
<dbReference type="InterPro" id="IPR006612">
    <property type="entry name" value="THAP_Znf"/>
</dbReference>
<dbReference type="PANTHER" id="PTHR46599">
    <property type="entry name" value="PIGGYBAC TRANSPOSABLE ELEMENT-DERIVED PROTEIN 4"/>
    <property type="match status" value="1"/>
</dbReference>
<dbReference type="PANTHER" id="PTHR46599:SF3">
    <property type="entry name" value="PIGGYBAC TRANSPOSABLE ELEMENT-DERIVED PROTEIN 4"/>
    <property type="match status" value="1"/>
</dbReference>
<evidence type="ECO:0000256" key="6">
    <source>
        <dbReference type="SAM" id="MobiDB-lite"/>
    </source>
</evidence>
<evidence type="ECO:0000256" key="3">
    <source>
        <dbReference type="ARBA" id="ARBA00022833"/>
    </source>
</evidence>
<dbReference type="PROSITE" id="PS50950">
    <property type="entry name" value="ZF_THAP"/>
    <property type="match status" value="1"/>
</dbReference>
<evidence type="ECO:0000256" key="2">
    <source>
        <dbReference type="ARBA" id="ARBA00022771"/>
    </source>
</evidence>
<proteinExistence type="predicted"/>
<evidence type="ECO:0000256" key="4">
    <source>
        <dbReference type="ARBA" id="ARBA00023125"/>
    </source>
</evidence>
<dbReference type="OrthoDB" id="118105at2759"/>
<dbReference type="Pfam" id="PF05485">
    <property type="entry name" value="THAP"/>
    <property type="match status" value="1"/>
</dbReference>
<protein>
    <recommendedName>
        <fullName evidence="7">THAP-type domain-containing protein</fullName>
    </recommendedName>
</protein>
<dbReference type="GO" id="GO:0008270">
    <property type="term" value="F:zinc ion binding"/>
    <property type="evidence" value="ECO:0007669"/>
    <property type="project" value="UniProtKB-KW"/>
</dbReference>
<feature type="compositionally biased region" description="Low complexity" evidence="6">
    <location>
        <begin position="301"/>
        <end position="312"/>
    </location>
</feature>
<dbReference type="Proteomes" id="UP000327493">
    <property type="component" value="Chromosome 1"/>
</dbReference>
<name>A0A5J5DR64_9PERO</name>
<feature type="region of interest" description="Disordered" evidence="6">
    <location>
        <begin position="105"/>
        <end position="337"/>
    </location>
</feature>
<feature type="compositionally biased region" description="Basic and acidic residues" evidence="6">
    <location>
        <begin position="139"/>
        <end position="151"/>
    </location>
</feature>
<evidence type="ECO:0000313" key="8">
    <source>
        <dbReference type="EMBL" id="KAA8595762.1"/>
    </source>
</evidence>
<dbReference type="EMBL" id="VOFY01000001">
    <property type="protein sequence ID" value="KAA8595762.1"/>
    <property type="molecule type" value="Genomic_DNA"/>
</dbReference>
<evidence type="ECO:0000313" key="9">
    <source>
        <dbReference type="Proteomes" id="UP000327493"/>
    </source>
</evidence>
<feature type="compositionally biased region" description="Acidic residues" evidence="6">
    <location>
        <begin position="259"/>
        <end position="268"/>
    </location>
</feature>
<dbReference type="Pfam" id="PF13843">
    <property type="entry name" value="DDE_Tnp_1_7"/>
    <property type="match status" value="1"/>
</dbReference>
<dbReference type="SMART" id="SM00980">
    <property type="entry name" value="THAP"/>
    <property type="match status" value="1"/>
</dbReference>
<keyword evidence="4 5" id="KW-0238">DNA-binding</keyword>
<feature type="compositionally biased region" description="Polar residues" evidence="6">
    <location>
        <begin position="278"/>
        <end position="300"/>
    </location>
</feature>
<sequence length="841" mass="94381">MPVICAATGCNNKFVKGSEIRFYRFPLSKPQLASKWVQSLGMKNFIPTANTCLCSEHFRTDCFRDYNGKQFLREDAVPTIFTQGQDSSKIELRKRGVVPKETNVANQMGTQAERDRAKEGASLRREKRGGMRVTKKIRRTTEEDLDMKLDSSESNSEDAEYDTEREDMFSNGSTDDALDLSYEDSDSEWESGTKEGSQPAPSPAEPGRQKRRRSSSSASSPASRDLDMELTSAETGSEDSEYDSEEIFTNGCDNISDGSYEDSGSDGEPDTRPDKHPTTSPADPLTTLSGLVEAASSTPTAGHSGSRAARGAWGRRGRTPRASGSPPGPHTANQQWHSLGAPDVLPVPLVFMPVRPPGPQQGTRVAHSPLQFFQLFFTEAVLKTLLANTNAYGAKQQDGKKGAWHDITIKDMFSFIAVVIYMGLLRCSALGDYWKRSRLFSLPFPSSVISGHKFFIIYRALHLSDIKADEENDAKKGTPEYDHLGKIKPLYDDIVKACKSHFQPDQQISINERTIASKMRLSFKQHATWNKQGYKLFVLADSNCSYIWNFFVHEGKSSGSGKKLSYKSMMSLMDFKCLGTGYHLYVDKFYTSSQLFKNLLKKGIGACGVSANRVGFPHKFPRGIPRGTLQWIRDSEVLFVKWMDNQEVVMCSTIHKAYNGDVVRRRVWKAGTLVQTGVPIPVAVKDYKQHMWKVCRSNAHTGYYNVIDKTKKWYQTFFFHILDIAVVNAHIIYQQCNRDPTMTQKEFQQALVEELADLGSKSKSRALKKKFPFPSYQTGSHKLHYFPEGLDVPRRAASTTGRRNCVLCHQKTPVGCVSCNVPLCFVAQRDCFNTWHTRNGL</sequence>
<dbReference type="InterPro" id="IPR029526">
    <property type="entry name" value="PGBD"/>
</dbReference>
<dbReference type="SMART" id="SM00692">
    <property type="entry name" value="DM3"/>
    <property type="match status" value="1"/>
</dbReference>
<dbReference type="GO" id="GO:0003677">
    <property type="term" value="F:DNA binding"/>
    <property type="evidence" value="ECO:0007669"/>
    <property type="project" value="UniProtKB-UniRule"/>
</dbReference>
<evidence type="ECO:0000256" key="1">
    <source>
        <dbReference type="ARBA" id="ARBA00022723"/>
    </source>
</evidence>
<keyword evidence="3" id="KW-0862">Zinc</keyword>
<gene>
    <name evidence="8" type="ORF">FQN60_011053</name>
</gene>